<evidence type="ECO:0000256" key="1">
    <source>
        <dbReference type="ARBA" id="ARBA00004651"/>
    </source>
</evidence>
<dbReference type="AlphaFoldDB" id="A0A6C7E283"/>
<feature type="transmembrane region" description="Helical" evidence="8">
    <location>
        <begin position="362"/>
        <end position="387"/>
    </location>
</feature>
<evidence type="ECO:0000256" key="4">
    <source>
        <dbReference type="ARBA" id="ARBA00022475"/>
    </source>
</evidence>
<evidence type="ECO:0000256" key="7">
    <source>
        <dbReference type="ARBA" id="ARBA00023136"/>
    </source>
</evidence>
<dbReference type="InterPro" id="IPR047817">
    <property type="entry name" value="ABC2_TM_bact-type"/>
</dbReference>
<feature type="transmembrane region" description="Helical" evidence="8">
    <location>
        <begin position="399"/>
        <end position="421"/>
    </location>
</feature>
<evidence type="ECO:0000256" key="8">
    <source>
        <dbReference type="SAM" id="Phobius"/>
    </source>
</evidence>
<evidence type="ECO:0000256" key="5">
    <source>
        <dbReference type="ARBA" id="ARBA00022692"/>
    </source>
</evidence>
<feature type="transmembrane region" description="Helical" evidence="8">
    <location>
        <begin position="38"/>
        <end position="57"/>
    </location>
</feature>
<dbReference type="PANTHER" id="PTHR30294">
    <property type="entry name" value="MEMBRANE COMPONENT OF ABC TRANSPORTER YHHJ-RELATED"/>
    <property type="match status" value="1"/>
</dbReference>
<dbReference type="InterPro" id="IPR013525">
    <property type="entry name" value="ABC2_TM"/>
</dbReference>
<feature type="transmembrane region" description="Helical" evidence="8">
    <location>
        <begin position="428"/>
        <end position="447"/>
    </location>
</feature>
<dbReference type="PANTHER" id="PTHR30294:SF29">
    <property type="entry name" value="MULTIDRUG ABC TRANSPORTER PERMEASE YBHS-RELATED"/>
    <property type="match status" value="1"/>
</dbReference>
<reference evidence="10 11" key="1">
    <citation type="journal article" date="2013" name="Int. J. Syst. Evol. Microbiol.">
        <title>Ilumatobacter nonamiense sp. nov. and Ilumatobacter coccineum sp. nov., isolated from seashore sand.</title>
        <authorList>
            <person name="Matsumoto A."/>
            <person name="Kasai H."/>
            <person name="Matsuo Y."/>
            <person name="Shizuri Y."/>
            <person name="Ichikawa N."/>
            <person name="Fujita N."/>
            <person name="Omura S."/>
            <person name="Takahashi Y."/>
        </authorList>
    </citation>
    <scope>NUCLEOTIDE SEQUENCE [LARGE SCALE GENOMIC DNA]</scope>
    <source>
        <strain evidence="11">NBRC 103263 / KCTC 29153 / YM16-304</strain>
    </source>
</reference>
<dbReference type="Pfam" id="PF12698">
    <property type="entry name" value="ABC2_membrane_3"/>
    <property type="match status" value="1"/>
</dbReference>
<keyword evidence="3" id="KW-0813">Transport</keyword>
<sequence>MTSTPQRSRSVSRVWTAMVQLLGIVRKELSEIVRQPRLLVVMVLGPFLVLLLFAAGFDQQQTVLRTIFVGPADGPYEASVDDFTDELRRYVDSAGYSSDVVAATALLDSGEVDLIVVFPEDPADAVLSGEQATIDVLHDKIDPIAQTTVEVSVQVAVQELNATILETVVGEAQAALVPYTDNVDEAASLVSELGEAVAAGDDAEVARIANELSVSANSLSAITEVSESLAIRLGAGDDELAEFGELSQSARDFEAAASSLGGIVDEIGQDDVESVEALLDLVTENGAEVTTLDPRVIVRPFRSETANIQREQVGIESFFAPAAIALLLQHMVLTFAAMSLVSDRALGLFEVFRVGPVGPGRVLLGKFVSFLAIGAAVGAALFAALRFGLDIPMRGSPTALVLGGLGLLVAAIGLGSVLSLIARSDTQAVQYALLALLAGLFFGGFFLDLDSFRYPFKAVSWALPVTYGTNIFRDVMLRGDDPATADVIGLAAASIVYCGGAWLLLARRLRVT</sequence>
<accession>A0A6C7E283</accession>
<keyword evidence="11" id="KW-1185">Reference proteome</keyword>
<dbReference type="GO" id="GO:0140359">
    <property type="term" value="F:ABC-type transporter activity"/>
    <property type="evidence" value="ECO:0007669"/>
    <property type="project" value="InterPro"/>
</dbReference>
<evidence type="ECO:0000256" key="6">
    <source>
        <dbReference type="ARBA" id="ARBA00022989"/>
    </source>
</evidence>
<organism evidence="10 11">
    <name type="scientific">Ilumatobacter coccineus (strain NBRC 103263 / KCTC 29153 / YM16-304)</name>
    <dbReference type="NCBI Taxonomy" id="1313172"/>
    <lineage>
        <taxon>Bacteria</taxon>
        <taxon>Bacillati</taxon>
        <taxon>Actinomycetota</taxon>
        <taxon>Acidimicrobiia</taxon>
        <taxon>Acidimicrobiales</taxon>
        <taxon>Ilumatobacteraceae</taxon>
        <taxon>Ilumatobacter</taxon>
    </lineage>
</organism>
<dbReference type="GO" id="GO:0005886">
    <property type="term" value="C:plasma membrane"/>
    <property type="evidence" value="ECO:0007669"/>
    <property type="project" value="UniProtKB-SubCell"/>
</dbReference>
<feature type="transmembrane region" description="Helical" evidence="8">
    <location>
        <begin position="318"/>
        <end position="341"/>
    </location>
</feature>
<evidence type="ECO:0000313" key="10">
    <source>
        <dbReference type="EMBL" id="BAN00941.1"/>
    </source>
</evidence>
<name>A0A6C7E283_ILUCY</name>
<dbReference type="RefSeq" id="WP_015440189.1">
    <property type="nucleotide sequence ID" value="NC_020520.1"/>
</dbReference>
<keyword evidence="5 8" id="KW-0812">Transmembrane</keyword>
<comment type="subcellular location">
    <subcellularLocation>
        <location evidence="1">Cell membrane</location>
        <topology evidence="1">Multi-pass membrane protein</topology>
    </subcellularLocation>
</comment>
<keyword evidence="4" id="KW-1003">Cell membrane</keyword>
<dbReference type="EMBL" id="AP012057">
    <property type="protein sequence ID" value="BAN00941.1"/>
    <property type="molecule type" value="Genomic_DNA"/>
</dbReference>
<dbReference type="Proteomes" id="UP000011863">
    <property type="component" value="Chromosome"/>
</dbReference>
<gene>
    <name evidence="10" type="ORF">YM304_06270</name>
</gene>
<feature type="domain" description="ABC transmembrane type-2" evidence="9">
    <location>
        <begin position="285"/>
        <end position="508"/>
    </location>
</feature>
<keyword evidence="6 8" id="KW-1133">Transmembrane helix</keyword>
<evidence type="ECO:0000256" key="3">
    <source>
        <dbReference type="ARBA" id="ARBA00022448"/>
    </source>
</evidence>
<keyword evidence="7 8" id="KW-0472">Membrane</keyword>
<comment type="similarity">
    <text evidence="2">Belongs to the ABC-2 integral membrane protein family.</text>
</comment>
<evidence type="ECO:0000259" key="9">
    <source>
        <dbReference type="PROSITE" id="PS51012"/>
    </source>
</evidence>
<dbReference type="InterPro" id="IPR051449">
    <property type="entry name" value="ABC-2_transporter_component"/>
</dbReference>
<feature type="transmembrane region" description="Helical" evidence="8">
    <location>
        <begin position="487"/>
        <end position="506"/>
    </location>
</feature>
<evidence type="ECO:0000313" key="11">
    <source>
        <dbReference type="Proteomes" id="UP000011863"/>
    </source>
</evidence>
<dbReference type="KEGG" id="aym:YM304_06270"/>
<evidence type="ECO:0000256" key="2">
    <source>
        <dbReference type="ARBA" id="ARBA00007783"/>
    </source>
</evidence>
<dbReference type="PROSITE" id="PS51012">
    <property type="entry name" value="ABC_TM2"/>
    <property type="match status" value="1"/>
</dbReference>
<dbReference type="OrthoDB" id="5241327at2"/>
<protein>
    <submittedName>
        <fullName evidence="10">Putative multidrug ABC transporter permease protein</fullName>
    </submittedName>
</protein>
<proteinExistence type="inferred from homology"/>